<keyword evidence="2" id="KW-0804">Transcription</keyword>
<dbReference type="InterPro" id="IPR036388">
    <property type="entry name" value="WH-like_DNA-bd_sf"/>
</dbReference>
<comment type="caution">
    <text evidence="4">The sequence shown here is derived from an EMBL/GenBank/DDBJ whole genome shotgun (WGS) entry which is preliminary data.</text>
</comment>
<evidence type="ECO:0000256" key="1">
    <source>
        <dbReference type="ARBA" id="ARBA00023015"/>
    </source>
</evidence>
<gene>
    <name evidence="4" type="ORF">KLA_00255</name>
</gene>
<organism evidence="4 5">
    <name type="scientific">Cellulophaga geojensis KL-A</name>
    <dbReference type="NCBI Taxonomy" id="1328323"/>
    <lineage>
        <taxon>Bacteria</taxon>
        <taxon>Pseudomonadati</taxon>
        <taxon>Bacteroidota</taxon>
        <taxon>Flavobacteriia</taxon>
        <taxon>Flavobacteriales</taxon>
        <taxon>Flavobacteriaceae</taxon>
        <taxon>Cellulophaga</taxon>
    </lineage>
</organism>
<dbReference type="InterPro" id="IPR013196">
    <property type="entry name" value="HTH_11"/>
</dbReference>
<evidence type="ECO:0000256" key="2">
    <source>
        <dbReference type="ARBA" id="ARBA00023163"/>
    </source>
</evidence>
<dbReference type="SUPFAM" id="SSF46785">
    <property type="entry name" value="Winged helix' DNA-binding domain"/>
    <property type="match status" value="1"/>
</dbReference>
<dbReference type="PROSITE" id="PS51000">
    <property type="entry name" value="HTH_DEOR_2"/>
    <property type="match status" value="1"/>
</dbReference>
<dbReference type="Proteomes" id="UP000019275">
    <property type="component" value="Unassembled WGS sequence"/>
</dbReference>
<dbReference type="InterPro" id="IPR051534">
    <property type="entry name" value="CBASS_pafABC_assoc_protein"/>
</dbReference>
<dbReference type="PANTHER" id="PTHR34580">
    <property type="match status" value="1"/>
</dbReference>
<sequence length="241" mass="28026">MEKGKPRLVRLTAIVTQLQSKRIVTATELAAKYKVSIRTIYRDIRTLEQSGIPIYAEEGKGYSLVDGYKLPPVMFTEEEANALITAEQIVNKNKDISFIEKYSSAVEKIKSVLKYSQRDKSSLLTERLDIRTNLEKHVTSNHLMQLQIALTNYKLLQISYLSLQNVKTKRTIEPFALIHNNDNWVLIAFCRLRKDFRAFRVDCIQQLMMLSTSFDPHKLTLQEYFDMARKKWENTPDTPMT</sequence>
<dbReference type="EMBL" id="ARZX01000001">
    <property type="protein sequence ID" value="EWH14944.1"/>
    <property type="molecule type" value="Genomic_DNA"/>
</dbReference>
<dbReference type="PANTHER" id="PTHR34580:SF1">
    <property type="entry name" value="PROTEIN PAFC"/>
    <property type="match status" value="1"/>
</dbReference>
<proteinExistence type="predicted"/>
<dbReference type="InterPro" id="IPR001034">
    <property type="entry name" value="DeoR_HTH"/>
</dbReference>
<keyword evidence="5" id="KW-1185">Reference proteome</keyword>
<evidence type="ECO:0000313" key="4">
    <source>
        <dbReference type="EMBL" id="EWH14944.1"/>
    </source>
</evidence>
<name>A0ABN0RSN7_9FLAO</name>
<dbReference type="InterPro" id="IPR026881">
    <property type="entry name" value="WYL_dom"/>
</dbReference>
<keyword evidence="1" id="KW-0805">Transcription regulation</keyword>
<evidence type="ECO:0000313" key="5">
    <source>
        <dbReference type="Proteomes" id="UP000019275"/>
    </source>
</evidence>
<dbReference type="Pfam" id="PF08279">
    <property type="entry name" value="HTH_11"/>
    <property type="match status" value="1"/>
</dbReference>
<dbReference type="PROSITE" id="PS52050">
    <property type="entry name" value="WYL"/>
    <property type="match status" value="1"/>
</dbReference>
<feature type="domain" description="HTH deoR-type" evidence="3">
    <location>
        <begin position="7"/>
        <end position="62"/>
    </location>
</feature>
<protein>
    <submittedName>
        <fullName evidence="4">DeoR family transcriptional regulator</fullName>
    </submittedName>
</protein>
<reference evidence="4 5" key="1">
    <citation type="journal article" date="2014" name="Genome Announc.">
        <title>Draft Genome Sequence of the Carrageenan-Degrading Bacterium Cellulophaga sp. Strain KL-A, Isolated from Decaying Marine Algae.</title>
        <authorList>
            <person name="Shan D."/>
            <person name="Ying J."/>
            <person name="Li X."/>
            <person name="Gao Z."/>
            <person name="Wei G."/>
            <person name="Shao Z."/>
        </authorList>
    </citation>
    <scope>NUCLEOTIDE SEQUENCE [LARGE SCALE GENOMIC DNA]</scope>
    <source>
        <strain evidence="4 5">KL-A</strain>
    </source>
</reference>
<accession>A0ABN0RSN7</accession>
<dbReference type="RefSeq" id="WP_034642749.1">
    <property type="nucleotide sequence ID" value="NZ_ARZX01000001.1"/>
</dbReference>
<dbReference type="InterPro" id="IPR036390">
    <property type="entry name" value="WH_DNA-bd_sf"/>
</dbReference>
<dbReference type="Gene3D" id="1.10.10.10">
    <property type="entry name" value="Winged helix-like DNA-binding domain superfamily/Winged helix DNA-binding domain"/>
    <property type="match status" value="1"/>
</dbReference>
<dbReference type="Pfam" id="PF13280">
    <property type="entry name" value="WYL"/>
    <property type="match status" value="1"/>
</dbReference>
<evidence type="ECO:0000259" key="3">
    <source>
        <dbReference type="PROSITE" id="PS51000"/>
    </source>
</evidence>